<comment type="caution">
    <text evidence="2">The sequence shown here is derived from an EMBL/GenBank/DDBJ whole genome shotgun (WGS) entry which is preliminary data.</text>
</comment>
<name>A0ABT2CXY7_9BURK</name>
<protein>
    <submittedName>
        <fullName evidence="2">Uncharacterized protein</fullName>
    </submittedName>
</protein>
<accession>A0ABT2CXY7</accession>
<feature type="region of interest" description="Disordered" evidence="1">
    <location>
        <begin position="1"/>
        <end position="69"/>
    </location>
</feature>
<sequence>MANKALATRQKMRLLAKPGPPTPIGKPRNPFAGFAKNRSAGAHVKTEAAQRAEAKRALKKVPLKAEDDE</sequence>
<organism evidence="2 3">
    <name type="scientific">Massilia terrae</name>
    <dbReference type="NCBI Taxonomy" id="1811224"/>
    <lineage>
        <taxon>Bacteria</taxon>
        <taxon>Pseudomonadati</taxon>
        <taxon>Pseudomonadota</taxon>
        <taxon>Betaproteobacteria</taxon>
        <taxon>Burkholderiales</taxon>
        <taxon>Oxalobacteraceae</taxon>
        <taxon>Telluria group</taxon>
        <taxon>Massilia</taxon>
    </lineage>
</organism>
<evidence type="ECO:0000313" key="3">
    <source>
        <dbReference type="Proteomes" id="UP001204621"/>
    </source>
</evidence>
<reference evidence="2 3" key="1">
    <citation type="submission" date="2022-08" db="EMBL/GenBank/DDBJ databases">
        <title>Reclassification of Massilia species as members of the genera Telluria, Duganella, Pseudoduganella, Mokoshia gen. nov. and Zemynaea gen. nov. using orthogonal and non-orthogonal genome-based approaches.</title>
        <authorList>
            <person name="Bowman J.P."/>
        </authorList>
    </citation>
    <scope>NUCLEOTIDE SEQUENCE [LARGE SCALE GENOMIC DNA]</scope>
    <source>
        <strain evidence="2 3">JCM 31606</strain>
    </source>
</reference>
<feature type="compositionally biased region" description="Basic and acidic residues" evidence="1">
    <location>
        <begin position="44"/>
        <end position="56"/>
    </location>
</feature>
<dbReference type="RefSeq" id="WP_258812019.1">
    <property type="nucleotide sequence ID" value="NZ_JANUGU010000003.1"/>
</dbReference>
<evidence type="ECO:0000313" key="2">
    <source>
        <dbReference type="EMBL" id="MCS0658832.1"/>
    </source>
</evidence>
<keyword evidence="3" id="KW-1185">Reference proteome</keyword>
<proteinExistence type="predicted"/>
<gene>
    <name evidence="2" type="ORF">NX778_12230</name>
</gene>
<dbReference type="EMBL" id="JANUGU010000003">
    <property type="protein sequence ID" value="MCS0658832.1"/>
    <property type="molecule type" value="Genomic_DNA"/>
</dbReference>
<dbReference type="Proteomes" id="UP001204621">
    <property type="component" value="Unassembled WGS sequence"/>
</dbReference>
<evidence type="ECO:0000256" key="1">
    <source>
        <dbReference type="SAM" id="MobiDB-lite"/>
    </source>
</evidence>